<evidence type="ECO:0000313" key="1">
    <source>
        <dbReference type="EMBL" id="GAL67248.1"/>
    </source>
</evidence>
<organism evidence="1 2">
    <name type="scientific">Jejuia pallidilutea</name>
    <dbReference type="NCBI Taxonomy" id="504487"/>
    <lineage>
        <taxon>Bacteria</taxon>
        <taxon>Pseudomonadati</taxon>
        <taxon>Bacteroidota</taxon>
        <taxon>Flavobacteriia</taxon>
        <taxon>Flavobacteriales</taxon>
        <taxon>Flavobacteriaceae</taxon>
        <taxon>Jejuia</taxon>
    </lineage>
</organism>
<dbReference type="AlphaFoldDB" id="A0A090VTA3"/>
<gene>
    <name evidence="1" type="ORF">JCM19301_1860</name>
</gene>
<dbReference type="EMBL" id="BBNR01000008">
    <property type="protein sequence ID" value="GAL67248.1"/>
    <property type="molecule type" value="Genomic_DNA"/>
</dbReference>
<comment type="caution">
    <text evidence="1">The sequence shown here is derived from an EMBL/GenBank/DDBJ whole genome shotgun (WGS) entry which is preliminary data.</text>
</comment>
<name>A0A090VTA3_9FLAO</name>
<sequence length="41" mass="4579">MGNGFYEHNISRKSSPESDEYFVLRGIAEASKTANMPRSSN</sequence>
<proteinExistence type="predicted"/>
<reference evidence="1 2" key="1">
    <citation type="journal article" date="2014" name="Genome Announc.">
        <title>Draft Genome Sequence of Marine Flavobacterium Jejuia pallidilutea Strain 11shimoA1 and Pigmentation Mutants.</title>
        <authorList>
            <person name="Takatani N."/>
            <person name="Nakanishi M."/>
            <person name="Meirelles P."/>
            <person name="Mino S."/>
            <person name="Suda W."/>
            <person name="Oshima K."/>
            <person name="Hattori M."/>
            <person name="Ohkuma M."/>
            <person name="Hosokawa M."/>
            <person name="Miyashita K."/>
            <person name="Thompson F.L."/>
            <person name="Niwa A."/>
            <person name="Sawabe T."/>
            <person name="Sawabe T."/>
        </authorList>
    </citation>
    <scope>NUCLEOTIDE SEQUENCE [LARGE SCALE GENOMIC DNA]</scope>
    <source>
        <strain evidence="1 2">JCM 19301</strain>
    </source>
</reference>
<dbReference type="Proteomes" id="UP000029641">
    <property type="component" value="Unassembled WGS sequence"/>
</dbReference>
<protein>
    <submittedName>
        <fullName evidence="1">Uncharacterized protein</fullName>
    </submittedName>
</protein>
<evidence type="ECO:0000313" key="2">
    <source>
        <dbReference type="Proteomes" id="UP000029641"/>
    </source>
</evidence>
<accession>A0A090VTA3</accession>